<dbReference type="GO" id="GO:0006508">
    <property type="term" value="P:proteolysis"/>
    <property type="evidence" value="ECO:0007669"/>
    <property type="project" value="InterPro"/>
</dbReference>
<dbReference type="InterPro" id="IPR041588">
    <property type="entry name" value="Integrase_H2C2"/>
</dbReference>
<dbReference type="Pfam" id="PF13975">
    <property type="entry name" value="gag-asp_proteas"/>
    <property type="match status" value="1"/>
</dbReference>
<dbReference type="Pfam" id="PF17917">
    <property type="entry name" value="RT_RNaseH"/>
    <property type="match status" value="1"/>
</dbReference>
<dbReference type="Gene3D" id="2.40.70.10">
    <property type="entry name" value="Acid Proteases"/>
    <property type="match status" value="1"/>
</dbReference>
<evidence type="ECO:0000256" key="3">
    <source>
        <dbReference type="ARBA" id="ARBA00022695"/>
    </source>
</evidence>
<keyword evidence="10" id="KW-1185">Reference proteome</keyword>
<dbReference type="Gene3D" id="3.30.70.270">
    <property type="match status" value="1"/>
</dbReference>
<evidence type="ECO:0000256" key="4">
    <source>
        <dbReference type="ARBA" id="ARBA00022722"/>
    </source>
</evidence>
<dbReference type="PANTHER" id="PTHR37984">
    <property type="entry name" value="PROTEIN CBG26694"/>
    <property type="match status" value="1"/>
</dbReference>
<evidence type="ECO:0000313" key="9">
    <source>
        <dbReference type="EMBL" id="CAG2211025.1"/>
    </source>
</evidence>
<name>A0A8S3RRD3_MYTED</name>
<evidence type="ECO:0000256" key="1">
    <source>
        <dbReference type="ARBA" id="ARBA00012493"/>
    </source>
</evidence>
<dbReference type="AlphaFoldDB" id="A0A8S3RRD3"/>
<dbReference type="Pfam" id="PF22938">
    <property type="entry name" value="Integrase_p58_C"/>
    <property type="match status" value="1"/>
</dbReference>
<dbReference type="InterPro" id="IPR043128">
    <property type="entry name" value="Rev_trsase/Diguanyl_cyclase"/>
</dbReference>
<evidence type="ECO:0000313" key="10">
    <source>
        <dbReference type="Proteomes" id="UP000683360"/>
    </source>
</evidence>
<comment type="caution">
    <text evidence="9">The sequence shown here is derived from an EMBL/GenBank/DDBJ whole genome shotgun (WGS) entry which is preliminary data.</text>
</comment>
<dbReference type="Gene3D" id="1.10.340.70">
    <property type="match status" value="1"/>
</dbReference>
<accession>A0A8S3RRD3</accession>
<proteinExistence type="predicted"/>
<dbReference type="FunFam" id="3.10.20.370:FF:000001">
    <property type="entry name" value="Retrovirus-related Pol polyprotein from transposon 17.6-like protein"/>
    <property type="match status" value="1"/>
</dbReference>
<dbReference type="InterPro" id="IPR050951">
    <property type="entry name" value="Retrovirus_Pol_polyprotein"/>
</dbReference>
<dbReference type="EC" id="2.7.7.49" evidence="1"/>
<gene>
    <name evidence="9" type="ORF">MEDL_25078</name>
</gene>
<evidence type="ECO:0000256" key="5">
    <source>
        <dbReference type="ARBA" id="ARBA00022759"/>
    </source>
</evidence>
<dbReference type="InterPro" id="IPR021109">
    <property type="entry name" value="Peptidase_aspartic_dom_sf"/>
</dbReference>
<keyword evidence="7" id="KW-0695">RNA-directed DNA polymerase</keyword>
<dbReference type="PROSITE" id="PS50175">
    <property type="entry name" value="ASP_PROT_RETROV"/>
    <property type="match status" value="1"/>
</dbReference>
<evidence type="ECO:0000256" key="7">
    <source>
        <dbReference type="ARBA" id="ARBA00022918"/>
    </source>
</evidence>
<dbReference type="CDD" id="cd01647">
    <property type="entry name" value="RT_LTR"/>
    <property type="match status" value="1"/>
</dbReference>
<keyword evidence="4" id="KW-0540">Nuclease</keyword>
<dbReference type="OrthoDB" id="425619at2759"/>
<dbReference type="EMBL" id="CAJPWZ010001251">
    <property type="protein sequence ID" value="CAG2211025.1"/>
    <property type="molecule type" value="Genomic_DNA"/>
</dbReference>
<dbReference type="Proteomes" id="UP000683360">
    <property type="component" value="Unassembled WGS sequence"/>
</dbReference>
<feature type="domain" description="Peptidase A2" evidence="8">
    <location>
        <begin position="5"/>
        <end position="85"/>
    </location>
</feature>
<dbReference type="InterPro" id="IPR054465">
    <property type="entry name" value="Integrase_p58-like_C"/>
</dbReference>
<dbReference type="CDD" id="cd09274">
    <property type="entry name" value="RNase_HI_RT_Ty3"/>
    <property type="match status" value="1"/>
</dbReference>
<keyword evidence="5" id="KW-0255">Endonuclease</keyword>
<evidence type="ECO:0000259" key="8">
    <source>
        <dbReference type="PROSITE" id="PS50175"/>
    </source>
</evidence>
<dbReference type="InterPro" id="IPR041373">
    <property type="entry name" value="RT_RNaseH"/>
</dbReference>
<evidence type="ECO:0000256" key="6">
    <source>
        <dbReference type="ARBA" id="ARBA00022801"/>
    </source>
</evidence>
<organism evidence="9 10">
    <name type="scientific">Mytilus edulis</name>
    <name type="common">Blue mussel</name>
    <dbReference type="NCBI Taxonomy" id="6550"/>
    <lineage>
        <taxon>Eukaryota</taxon>
        <taxon>Metazoa</taxon>
        <taxon>Spiralia</taxon>
        <taxon>Lophotrochozoa</taxon>
        <taxon>Mollusca</taxon>
        <taxon>Bivalvia</taxon>
        <taxon>Autobranchia</taxon>
        <taxon>Pteriomorphia</taxon>
        <taxon>Mytilida</taxon>
        <taxon>Mytiloidea</taxon>
        <taxon>Mytilidae</taxon>
        <taxon>Mytilinae</taxon>
        <taxon>Mytilus</taxon>
    </lineage>
</organism>
<keyword evidence="2" id="KW-0808">Transferase</keyword>
<dbReference type="InterPro" id="IPR001995">
    <property type="entry name" value="Peptidase_A2_cat"/>
</dbReference>
<dbReference type="InterPro" id="IPR000477">
    <property type="entry name" value="RT_dom"/>
</dbReference>
<dbReference type="CDD" id="cd00303">
    <property type="entry name" value="retropepsin_like"/>
    <property type="match status" value="1"/>
</dbReference>
<sequence length="1057" mass="121050">MSNYVPMLIDTGANITILSKQIFDDWNPSCKPEIEPVKMNMLTATGEKSPFHGKVKLNIQIGRCSYEHEFLLAEIKDNGILGMDFLTKNKCDLMLGKGYMMLYKERIPCFSNYGDTQNTCCRISLNNNVIIPPESEMMVSGKTIDGIPMNLSGIVEPDKNFIEKTGILIAKAAVNLNNGLIPMRLINVSEKPYKLYENTVIANFEVIDKIEIPSRNVRTSKTQKVLEGVDQLPELLKNLYDESSKELSNEQQVKLRDLLIKHNNVFSKTSQDIGNTSIVEHTIDTGDAKPIKLRPYRIPLSKKLDAEEEIRKMAEIGIIEPSSSAWCAPIVMVTKKDGSIRFCCDFRKINHVTIKDCQPLPRIDDSLAALSGCRWLSTCDLKSGYWQVSVAKEDKHKTAFAIEGGGFWQFKVMPFGLCNSGATFERLMEKVLAGKFVPKFASIAKPLHKLTELNTKFIWDEICQMSFDTLKQALISSPVLAFPREEGLFIIDADASQYGMGSVLSQIQDGVEKVISYFSKTFSKPERQYCVTRKELFAMVASIKNFHHYLYGRHFLVRTDHGALRWLMNFKNPEGQMARWLEVLGTYDFEIQHRAGRIHSNADALSRRPCLVTSCKYCNRIESKSKSVDLTNTAKDHAVRILKKESITKVSLEKVTSNQAETELQDLSFDNGVIQKNRVKEKEWSSLSEGKGIFQVISLEKPIYQESVDPFNNGLATDACPIKRVVHNKDTTSKLKIKRNMHIDIPVNVITRNMTKNRTEELPEELKGEITPEKLIQSQKEDSDIKVICDYKNINVKPGWQDISRHGNKVKSYWNQWDSLEFRNGILCRKYENIPGDEVTWQIVLPKALKKVVMEQLHNNITSGHLGIKKTLARVTNRFYWYGLRSDVEHWCKTCDICASKKAPQRKAKAPMKQYNVGAPLERVAIDIMGRPKEENNDGINYSTYAKRLQEKVESIHSFARRRIYKSSDLMKKCHDRNVNHISYEVGDAVWLYEPRRKVGFCPKLYRPWNGPFIITKKLNDVIYRIQKGPKNKPKVIHHNRLKRYNGKEKPTWFKIT</sequence>
<dbReference type="PANTHER" id="PTHR37984:SF5">
    <property type="entry name" value="PROTEIN NYNRIN-LIKE"/>
    <property type="match status" value="1"/>
</dbReference>
<evidence type="ECO:0000256" key="2">
    <source>
        <dbReference type="ARBA" id="ARBA00022679"/>
    </source>
</evidence>
<dbReference type="FunFam" id="1.10.340.70:FF:000001">
    <property type="entry name" value="Retrovirus-related Pol polyprotein from transposon gypsy-like Protein"/>
    <property type="match status" value="1"/>
</dbReference>
<dbReference type="GO" id="GO:0004190">
    <property type="term" value="F:aspartic-type endopeptidase activity"/>
    <property type="evidence" value="ECO:0007669"/>
    <property type="project" value="InterPro"/>
</dbReference>
<dbReference type="GO" id="GO:0003964">
    <property type="term" value="F:RNA-directed DNA polymerase activity"/>
    <property type="evidence" value="ECO:0007669"/>
    <property type="project" value="UniProtKB-KW"/>
</dbReference>
<keyword evidence="6" id="KW-0378">Hydrolase</keyword>
<keyword evidence="3" id="KW-0548">Nucleotidyltransferase</keyword>
<dbReference type="SUPFAM" id="SSF50630">
    <property type="entry name" value="Acid proteases"/>
    <property type="match status" value="1"/>
</dbReference>
<protein>
    <recommendedName>
        <fullName evidence="1">RNA-directed DNA polymerase</fullName>
        <ecNumber evidence="1">2.7.7.49</ecNumber>
    </recommendedName>
</protein>
<dbReference type="Gene3D" id="3.10.20.370">
    <property type="match status" value="1"/>
</dbReference>
<dbReference type="Gene3D" id="3.10.10.10">
    <property type="entry name" value="HIV Type 1 Reverse Transcriptase, subunit A, domain 1"/>
    <property type="match status" value="1"/>
</dbReference>
<dbReference type="InterPro" id="IPR043502">
    <property type="entry name" value="DNA/RNA_pol_sf"/>
</dbReference>
<reference evidence="9" key="1">
    <citation type="submission" date="2021-03" db="EMBL/GenBank/DDBJ databases">
        <authorList>
            <person name="Bekaert M."/>
        </authorList>
    </citation>
    <scope>NUCLEOTIDE SEQUENCE</scope>
</reference>
<dbReference type="Pfam" id="PF17921">
    <property type="entry name" value="Integrase_H2C2"/>
    <property type="match status" value="1"/>
</dbReference>
<dbReference type="SUPFAM" id="SSF56672">
    <property type="entry name" value="DNA/RNA polymerases"/>
    <property type="match status" value="1"/>
</dbReference>
<dbReference type="GO" id="GO:0004519">
    <property type="term" value="F:endonuclease activity"/>
    <property type="evidence" value="ECO:0007669"/>
    <property type="project" value="UniProtKB-KW"/>
</dbReference>
<dbReference type="Pfam" id="PF00078">
    <property type="entry name" value="RVT_1"/>
    <property type="match status" value="1"/>
</dbReference>